<feature type="compositionally biased region" description="Low complexity" evidence="7">
    <location>
        <begin position="174"/>
        <end position="184"/>
    </location>
</feature>
<dbReference type="FunFam" id="3.30.70.330:FF:000218">
    <property type="entry name" value="RNA-binding motif protein, X-linked 2"/>
    <property type="match status" value="1"/>
</dbReference>
<organism evidence="9">
    <name type="scientific">Oppiella nova</name>
    <dbReference type="NCBI Taxonomy" id="334625"/>
    <lineage>
        <taxon>Eukaryota</taxon>
        <taxon>Metazoa</taxon>
        <taxon>Ecdysozoa</taxon>
        <taxon>Arthropoda</taxon>
        <taxon>Chelicerata</taxon>
        <taxon>Arachnida</taxon>
        <taxon>Acari</taxon>
        <taxon>Acariformes</taxon>
        <taxon>Sarcoptiformes</taxon>
        <taxon>Oribatida</taxon>
        <taxon>Brachypylina</taxon>
        <taxon>Oppioidea</taxon>
        <taxon>Oppiidae</taxon>
        <taxon>Oppiella</taxon>
    </lineage>
</organism>
<dbReference type="Proteomes" id="UP000728032">
    <property type="component" value="Unassembled WGS sequence"/>
</dbReference>
<evidence type="ECO:0000256" key="6">
    <source>
        <dbReference type="PROSITE-ProRule" id="PRU00176"/>
    </source>
</evidence>
<dbReference type="GO" id="GO:0071013">
    <property type="term" value="C:catalytic step 2 spliceosome"/>
    <property type="evidence" value="ECO:0007669"/>
    <property type="project" value="TreeGrafter"/>
</dbReference>
<dbReference type="GO" id="GO:0005686">
    <property type="term" value="C:U2 snRNP"/>
    <property type="evidence" value="ECO:0007669"/>
    <property type="project" value="TreeGrafter"/>
</dbReference>
<dbReference type="GO" id="GO:0005654">
    <property type="term" value="C:nucleoplasm"/>
    <property type="evidence" value="ECO:0007669"/>
    <property type="project" value="UniProtKB-ARBA"/>
</dbReference>
<evidence type="ECO:0000313" key="10">
    <source>
        <dbReference type="Proteomes" id="UP000728032"/>
    </source>
</evidence>
<dbReference type="CDD" id="cd12411">
    <property type="entry name" value="RRM_ist3_like"/>
    <property type="match status" value="1"/>
</dbReference>
<dbReference type="Pfam" id="PF00076">
    <property type="entry name" value="RRM_1"/>
    <property type="match status" value="1"/>
</dbReference>
<feature type="compositionally biased region" description="Basic residues" evidence="7">
    <location>
        <begin position="187"/>
        <end position="197"/>
    </location>
</feature>
<comment type="function">
    <text evidence="2">Involved in pre-mRNA splicing as component of the activated spliceosome. As a component of the minor spliceosome, involved in the splicing of U12-type introns in pre-mRNAs.</text>
</comment>
<dbReference type="PROSITE" id="PS50102">
    <property type="entry name" value="RRM"/>
    <property type="match status" value="1"/>
</dbReference>
<dbReference type="PANTHER" id="PTHR45880:SF1">
    <property type="entry name" value="RNA-BINDING MOTIF PROTEIN, X-LINKED 2"/>
    <property type="match status" value="1"/>
</dbReference>
<comment type="subunit">
    <text evidence="4">Part of the activated spliceosome B/catalytic step 1 spliceosome, one of the forms of the spliceosome which has a well-formed active site but still cannot catalyze the branching reaction and is composed of at least 52 proteins, the U2, U5 and U6 snRNAs and the pre-mRNA. Component of the minor spliceosome, which splices U12-type introns.</text>
</comment>
<dbReference type="OrthoDB" id="2573941at2759"/>
<keyword evidence="10" id="KW-1185">Reference proteome</keyword>
<sequence>MNPLTNVRNITKLNERELSLGIDMKNSWHNMYSSSAWIFIGGLNYELSEGDVITVFSQYGEVVNVNLIRDQKTGKSKGFCFLCYEDQRSTVLAVDNLNGIKLVNRIIRVDHVMDYKIPKEHEDMDEATLALHNEGCAPQERELITPRLEDSKQVLEINIKIKKKHKKRRHRSSSSDSSSASSDSPSKRRKHKSKSRDKRRDERRHDSHKLDQTKSDYKSDRHRNEFKPKSSHSRH</sequence>
<evidence type="ECO:0000313" key="9">
    <source>
        <dbReference type="EMBL" id="CAD7637558.1"/>
    </source>
</evidence>
<evidence type="ECO:0000256" key="3">
    <source>
        <dbReference type="ARBA" id="ARBA00061455"/>
    </source>
</evidence>
<dbReference type="InterPro" id="IPR000504">
    <property type="entry name" value="RRM_dom"/>
</dbReference>
<dbReference type="Gene3D" id="3.30.70.330">
    <property type="match status" value="1"/>
</dbReference>
<evidence type="ECO:0000256" key="7">
    <source>
        <dbReference type="SAM" id="MobiDB-lite"/>
    </source>
</evidence>
<dbReference type="InterPro" id="IPR012677">
    <property type="entry name" value="Nucleotide-bd_a/b_plait_sf"/>
</dbReference>
<dbReference type="InterPro" id="IPR035979">
    <property type="entry name" value="RBD_domain_sf"/>
</dbReference>
<dbReference type="EMBL" id="CAJPVJ010000101">
    <property type="protein sequence ID" value="CAG2160866.1"/>
    <property type="molecule type" value="Genomic_DNA"/>
</dbReference>
<gene>
    <name evidence="9" type="ORF">ONB1V03_LOCUS887</name>
</gene>
<feature type="domain" description="RRM" evidence="8">
    <location>
        <begin position="36"/>
        <end position="114"/>
    </location>
</feature>
<evidence type="ECO:0000259" key="8">
    <source>
        <dbReference type="PROSITE" id="PS50102"/>
    </source>
</evidence>
<name>A0A7R9L9I1_9ACAR</name>
<dbReference type="AlphaFoldDB" id="A0A7R9L9I1"/>
<feature type="region of interest" description="Disordered" evidence="7">
    <location>
        <begin position="160"/>
        <end position="235"/>
    </location>
</feature>
<dbReference type="GO" id="GO:0000398">
    <property type="term" value="P:mRNA splicing, via spliceosome"/>
    <property type="evidence" value="ECO:0007669"/>
    <property type="project" value="InterPro"/>
</dbReference>
<proteinExistence type="inferred from homology"/>
<dbReference type="GO" id="GO:0071011">
    <property type="term" value="C:precatalytic spliceosome"/>
    <property type="evidence" value="ECO:0007669"/>
    <property type="project" value="TreeGrafter"/>
</dbReference>
<reference evidence="9" key="1">
    <citation type="submission" date="2020-11" db="EMBL/GenBank/DDBJ databases">
        <authorList>
            <person name="Tran Van P."/>
        </authorList>
    </citation>
    <scope>NUCLEOTIDE SEQUENCE</scope>
</reference>
<dbReference type="SMART" id="SM00360">
    <property type="entry name" value="RRM"/>
    <property type="match status" value="1"/>
</dbReference>
<accession>A0A7R9L9I1</accession>
<dbReference type="GO" id="GO:0003723">
    <property type="term" value="F:RNA binding"/>
    <property type="evidence" value="ECO:0007669"/>
    <property type="project" value="UniProtKB-UniRule"/>
</dbReference>
<dbReference type="EMBL" id="OC914926">
    <property type="protein sequence ID" value="CAD7637558.1"/>
    <property type="molecule type" value="Genomic_DNA"/>
</dbReference>
<dbReference type="SUPFAM" id="SSF54928">
    <property type="entry name" value="RNA-binding domain, RBD"/>
    <property type="match status" value="1"/>
</dbReference>
<feature type="compositionally biased region" description="Basic residues" evidence="7">
    <location>
        <begin position="160"/>
        <end position="172"/>
    </location>
</feature>
<protein>
    <recommendedName>
        <fullName evidence="5">RNA-binding motif protein, X-linked 2</fullName>
    </recommendedName>
</protein>
<evidence type="ECO:0000256" key="4">
    <source>
        <dbReference type="ARBA" id="ARBA00064744"/>
    </source>
</evidence>
<dbReference type="InterPro" id="IPR051847">
    <property type="entry name" value="RNA_proc/Spliceosome_comp"/>
</dbReference>
<evidence type="ECO:0000256" key="1">
    <source>
        <dbReference type="ARBA" id="ARBA00022884"/>
    </source>
</evidence>
<evidence type="ECO:0000256" key="2">
    <source>
        <dbReference type="ARBA" id="ARBA00053249"/>
    </source>
</evidence>
<keyword evidence="1 6" id="KW-0694">RNA-binding</keyword>
<dbReference type="InterPro" id="IPR045844">
    <property type="entry name" value="RRM_Ist3-like"/>
</dbReference>
<dbReference type="PANTHER" id="PTHR45880">
    <property type="entry name" value="RNA-BINDING MOTIF PROTEIN, X-LINKED 2"/>
    <property type="match status" value="1"/>
</dbReference>
<evidence type="ECO:0000256" key="5">
    <source>
        <dbReference type="ARBA" id="ARBA00074390"/>
    </source>
</evidence>
<feature type="compositionally biased region" description="Basic and acidic residues" evidence="7">
    <location>
        <begin position="198"/>
        <end position="228"/>
    </location>
</feature>
<comment type="similarity">
    <text evidence="3">Belongs to the IST3 family.</text>
</comment>